<dbReference type="Gene3D" id="3.30.930.10">
    <property type="entry name" value="Bira Bifunctional Protein, Domain 2"/>
    <property type="match status" value="1"/>
</dbReference>
<protein>
    <recommendedName>
        <fullName evidence="3">biotin--[biotin carboxyl-carrier protein] ligase</fullName>
        <ecNumber evidence="3">6.3.4.15</ecNumber>
    </recommendedName>
</protein>
<dbReference type="PROSITE" id="PS51733">
    <property type="entry name" value="BPL_LPL_CATALYTIC"/>
    <property type="match status" value="1"/>
</dbReference>
<dbReference type="NCBIfam" id="TIGR00121">
    <property type="entry name" value="birA_ligase"/>
    <property type="match status" value="1"/>
</dbReference>
<dbReference type="EMBL" id="FNEJ01000011">
    <property type="protein sequence ID" value="SDI84165.1"/>
    <property type="molecule type" value="Genomic_DNA"/>
</dbReference>
<dbReference type="InterPro" id="IPR004143">
    <property type="entry name" value="BPL_LPL_catalytic"/>
</dbReference>
<evidence type="ECO:0000259" key="5">
    <source>
        <dbReference type="PROSITE" id="PS51733"/>
    </source>
</evidence>
<name>A0A1G8NVF4_9RHOB</name>
<dbReference type="OrthoDB" id="9807064at2"/>
<keyword evidence="1 6" id="KW-0436">Ligase</keyword>
<evidence type="ECO:0000256" key="4">
    <source>
        <dbReference type="ARBA" id="ARBA00047846"/>
    </source>
</evidence>
<dbReference type="EC" id="6.3.4.15" evidence="3"/>
<accession>A0A1G8NVF4</accession>
<gene>
    <name evidence="6" type="ORF">SAMN04487993_101116</name>
</gene>
<feature type="domain" description="BPL/LPL catalytic" evidence="5">
    <location>
        <begin position="1"/>
        <end position="185"/>
    </location>
</feature>
<dbReference type="CDD" id="cd16442">
    <property type="entry name" value="BPL"/>
    <property type="match status" value="1"/>
</dbReference>
<dbReference type="InterPro" id="IPR003142">
    <property type="entry name" value="BPL_C"/>
</dbReference>
<dbReference type="GO" id="GO:0005737">
    <property type="term" value="C:cytoplasm"/>
    <property type="evidence" value="ECO:0007669"/>
    <property type="project" value="TreeGrafter"/>
</dbReference>
<evidence type="ECO:0000256" key="1">
    <source>
        <dbReference type="ARBA" id="ARBA00022598"/>
    </source>
</evidence>
<dbReference type="PANTHER" id="PTHR12835">
    <property type="entry name" value="BIOTIN PROTEIN LIGASE"/>
    <property type="match status" value="1"/>
</dbReference>
<dbReference type="InterPro" id="IPR004408">
    <property type="entry name" value="Biotin_CoA_COase_ligase"/>
</dbReference>
<dbReference type="Pfam" id="PF03099">
    <property type="entry name" value="BPL_LplA_LipB"/>
    <property type="match status" value="1"/>
</dbReference>
<evidence type="ECO:0000313" key="6">
    <source>
        <dbReference type="EMBL" id="SDI84165.1"/>
    </source>
</evidence>
<evidence type="ECO:0000313" key="7">
    <source>
        <dbReference type="Proteomes" id="UP000199093"/>
    </source>
</evidence>
<dbReference type="Pfam" id="PF02237">
    <property type="entry name" value="BPL_C"/>
    <property type="match status" value="1"/>
</dbReference>
<evidence type="ECO:0000256" key="3">
    <source>
        <dbReference type="ARBA" id="ARBA00024227"/>
    </source>
</evidence>
<dbReference type="InterPro" id="IPR045864">
    <property type="entry name" value="aa-tRNA-synth_II/BPL/LPL"/>
</dbReference>
<dbReference type="Proteomes" id="UP000199093">
    <property type="component" value="Unassembled WGS sequence"/>
</dbReference>
<dbReference type="STRING" id="555512.SAMN04487993_101116"/>
<sequence>MWPEGYGRHVLAETDSTNAEAARRAGQGAGPEWILALRQSAARGRRGRPWSMPAGNFAATLLLPVSEPPQVVALRSFVAALALHGAFCAVTGRAEGLALKWPNDVLLNGGKVAGILLENLGPRGGTGWLAIGIGVNLATAPEVGEVEPGALRPVSLLSETGVAVTPEEFLTVLARCYAEEEARFATLGFAAIRAAWLSRAARLGEVITARTGRAEMTGTFETVDDAGNLVLITAGGRQAIAAADVFF</sequence>
<comment type="catalytic activity">
    <reaction evidence="4">
        <text>biotin + L-lysyl-[protein] + ATP = N(6)-biotinyl-L-lysyl-[protein] + AMP + diphosphate + H(+)</text>
        <dbReference type="Rhea" id="RHEA:11756"/>
        <dbReference type="Rhea" id="RHEA-COMP:9752"/>
        <dbReference type="Rhea" id="RHEA-COMP:10505"/>
        <dbReference type="ChEBI" id="CHEBI:15378"/>
        <dbReference type="ChEBI" id="CHEBI:29969"/>
        <dbReference type="ChEBI" id="CHEBI:30616"/>
        <dbReference type="ChEBI" id="CHEBI:33019"/>
        <dbReference type="ChEBI" id="CHEBI:57586"/>
        <dbReference type="ChEBI" id="CHEBI:83144"/>
        <dbReference type="ChEBI" id="CHEBI:456215"/>
        <dbReference type="EC" id="6.3.4.15"/>
    </reaction>
</comment>
<dbReference type="AlphaFoldDB" id="A0A1G8NVF4"/>
<dbReference type="GO" id="GO:0004077">
    <property type="term" value="F:biotin--[biotin carboxyl-carrier protein] ligase activity"/>
    <property type="evidence" value="ECO:0007669"/>
    <property type="project" value="UniProtKB-EC"/>
</dbReference>
<dbReference type="SUPFAM" id="SSF55681">
    <property type="entry name" value="Class II aaRS and biotin synthetases"/>
    <property type="match status" value="1"/>
</dbReference>
<organism evidence="6 7">
    <name type="scientific">Salipiger marinus</name>
    <dbReference type="NCBI Taxonomy" id="555512"/>
    <lineage>
        <taxon>Bacteria</taxon>
        <taxon>Pseudomonadati</taxon>
        <taxon>Pseudomonadota</taxon>
        <taxon>Alphaproteobacteria</taxon>
        <taxon>Rhodobacterales</taxon>
        <taxon>Roseobacteraceae</taxon>
        <taxon>Salipiger</taxon>
    </lineage>
</organism>
<dbReference type="RefSeq" id="WP_089847866.1">
    <property type="nucleotide sequence ID" value="NZ_FNEJ01000011.1"/>
</dbReference>
<keyword evidence="2" id="KW-0092">Biotin</keyword>
<keyword evidence="7" id="KW-1185">Reference proteome</keyword>
<evidence type="ECO:0000256" key="2">
    <source>
        <dbReference type="ARBA" id="ARBA00023267"/>
    </source>
</evidence>
<dbReference type="PANTHER" id="PTHR12835:SF5">
    <property type="entry name" value="BIOTIN--PROTEIN LIGASE"/>
    <property type="match status" value="1"/>
</dbReference>
<reference evidence="7" key="1">
    <citation type="submission" date="2016-10" db="EMBL/GenBank/DDBJ databases">
        <authorList>
            <person name="Varghese N."/>
            <person name="Submissions S."/>
        </authorList>
    </citation>
    <scope>NUCLEOTIDE SEQUENCE [LARGE SCALE GENOMIC DNA]</scope>
    <source>
        <strain evidence="7">DSM 26424</strain>
    </source>
</reference>
<proteinExistence type="predicted"/>
<dbReference type="Gene3D" id="2.30.30.100">
    <property type="match status" value="1"/>
</dbReference>